<dbReference type="Proteomes" id="UP000828251">
    <property type="component" value="Unassembled WGS sequence"/>
</dbReference>
<feature type="chain" id="PRO_5038757732" description="Reverse transcriptase zinc-binding domain-containing protein" evidence="5">
    <location>
        <begin position="24"/>
        <end position="203"/>
    </location>
</feature>
<dbReference type="GO" id="GO:0005777">
    <property type="term" value="C:peroxisome"/>
    <property type="evidence" value="ECO:0007669"/>
    <property type="project" value="TreeGrafter"/>
</dbReference>
<feature type="signal peptide" evidence="5">
    <location>
        <begin position="1"/>
        <end position="23"/>
    </location>
</feature>
<keyword evidence="7" id="KW-1185">Reference proteome</keyword>
<dbReference type="OrthoDB" id="1000395at2759"/>
<dbReference type="GO" id="GO:0046872">
    <property type="term" value="F:metal ion binding"/>
    <property type="evidence" value="ECO:0007669"/>
    <property type="project" value="UniProtKB-KW"/>
</dbReference>
<keyword evidence="4" id="KW-0456">Lyase</keyword>
<proteinExistence type="predicted"/>
<gene>
    <name evidence="6" type="ORF">J1N35_034446</name>
</gene>
<keyword evidence="2" id="KW-0479">Metal-binding</keyword>
<dbReference type="GO" id="GO:0016829">
    <property type="term" value="F:lyase activity"/>
    <property type="evidence" value="ECO:0007669"/>
    <property type="project" value="UniProtKB-KW"/>
</dbReference>
<protein>
    <recommendedName>
        <fullName evidence="8">Reverse transcriptase zinc-binding domain-containing protein</fullName>
    </recommendedName>
</protein>
<accession>A0A9D3USC3</accession>
<evidence type="ECO:0000313" key="6">
    <source>
        <dbReference type="EMBL" id="KAH1056381.1"/>
    </source>
</evidence>
<evidence type="ECO:0000256" key="3">
    <source>
        <dbReference type="ARBA" id="ARBA00022842"/>
    </source>
</evidence>
<dbReference type="AlphaFoldDB" id="A0A9D3USC3"/>
<evidence type="ECO:0000256" key="5">
    <source>
        <dbReference type="SAM" id="SignalP"/>
    </source>
</evidence>
<organism evidence="6 7">
    <name type="scientific">Gossypium stocksii</name>
    <dbReference type="NCBI Taxonomy" id="47602"/>
    <lineage>
        <taxon>Eukaryota</taxon>
        <taxon>Viridiplantae</taxon>
        <taxon>Streptophyta</taxon>
        <taxon>Embryophyta</taxon>
        <taxon>Tracheophyta</taxon>
        <taxon>Spermatophyta</taxon>
        <taxon>Magnoliopsida</taxon>
        <taxon>eudicotyledons</taxon>
        <taxon>Gunneridae</taxon>
        <taxon>Pentapetalae</taxon>
        <taxon>rosids</taxon>
        <taxon>malvids</taxon>
        <taxon>Malvales</taxon>
        <taxon>Malvaceae</taxon>
        <taxon>Malvoideae</taxon>
        <taxon>Gossypium</taxon>
    </lineage>
</organism>
<keyword evidence="5" id="KW-0732">Signal</keyword>
<reference evidence="6 7" key="1">
    <citation type="journal article" date="2021" name="Plant Biotechnol. J.">
        <title>Multi-omics assisted identification of the key and species-specific regulatory components of drought-tolerant mechanisms in Gossypium stocksii.</title>
        <authorList>
            <person name="Yu D."/>
            <person name="Ke L."/>
            <person name="Zhang D."/>
            <person name="Wu Y."/>
            <person name="Sun Y."/>
            <person name="Mei J."/>
            <person name="Sun J."/>
            <person name="Sun Y."/>
        </authorList>
    </citation>
    <scope>NUCLEOTIDE SEQUENCE [LARGE SCALE GENOMIC DNA]</scope>
    <source>
        <strain evidence="7">cv. E1</strain>
        <tissue evidence="6">Leaf</tissue>
    </source>
</reference>
<keyword evidence="3" id="KW-0460">Magnesium</keyword>
<dbReference type="InterPro" id="IPR045025">
    <property type="entry name" value="HACL1-like"/>
</dbReference>
<evidence type="ECO:0000313" key="7">
    <source>
        <dbReference type="Proteomes" id="UP000828251"/>
    </source>
</evidence>
<dbReference type="PANTHER" id="PTHR43710">
    <property type="entry name" value="2-HYDROXYACYL-COA LYASE"/>
    <property type="match status" value="1"/>
</dbReference>
<dbReference type="GO" id="GO:0030976">
    <property type="term" value="F:thiamine pyrophosphate binding"/>
    <property type="evidence" value="ECO:0007669"/>
    <property type="project" value="InterPro"/>
</dbReference>
<evidence type="ECO:0000256" key="4">
    <source>
        <dbReference type="ARBA" id="ARBA00023239"/>
    </source>
</evidence>
<comment type="cofactor">
    <cofactor evidence="1">
        <name>thiamine diphosphate</name>
        <dbReference type="ChEBI" id="CHEBI:58937"/>
    </cofactor>
</comment>
<comment type="caution">
    <text evidence="6">The sequence shown here is derived from an EMBL/GenBank/DDBJ whole genome shotgun (WGS) entry which is preliminary data.</text>
</comment>
<name>A0A9D3USC3_9ROSI</name>
<dbReference type="EMBL" id="JAIQCV010000010">
    <property type="protein sequence ID" value="KAH1056381.1"/>
    <property type="molecule type" value="Genomic_DNA"/>
</dbReference>
<evidence type="ECO:0008006" key="8">
    <source>
        <dbReference type="Google" id="ProtNLM"/>
    </source>
</evidence>
<dbReference type="GO" id="GO:0001561">
    <property type="term" value="P:fatty acid alpha-oxidation"/>
    <property type="evidence" value="ECO:0007669"/>
    <property type="project" value="TreeGrafter"/>
</dbReference>
<sequence length="203" mass="23377">MQKLVRYKLLVVVIVCNNGGVYGGDRRSPEEVSGRFKDDPAPTSFIPGATCHKLLTNHERVRRNLVANGGCALCGCGDKTVIHVLRDCSFAEKVWRMVIPSHLLPYIFFNVDLPNYVFAILNGEFDDNDCNALKYAVLCWIRWKNRNYFIFQQTISRPEEIIRTDCFVASIKEFMAKGDVMNERQEEVAKWRSPSHGWVHKYD</sequence>
<evidence type="ECO:0000256" key="2">
    <source>
        <dbReference type="ARBA" id="ARBA00022723"/>
    </source>
</evidence>
<dbReference type="PANTHER" id="PTHR43710:SF2">
    <property type="entry name" value="2-HYDROXYACYL-COA LYASE 1"/>
    <property type="match status" value="1"/>
</dbReference>
<evidence type="ECO:0000256" key="1">
    <source>
        <dbReference type="ARBA" id="ARBA00001964"/>
    </source>
</evidence>